<dbReference type="Proteomes" id="UP001176960">
    <property type="component" value="Unassembled WGS sequence"/>
</dbReference>
<dbReference type="PANTHER" id="PTHR47707:SF1">
    <property type="entry name" value="NUDIX HYDROLASE FAMILY PROTEIN"/>
    <property type="match status" value="1"/>
</dbReference>
<comment type="caution">
    <text evidence="19">The sequence shown here is derived from an EMBL/GenBank/DDBJ whole genome shotgun (WGS) entry which is preliminary data.</text>
</comment>
<dbReference type="AlphaFoldDB" id="A0AA35UU09"/>
<dbReference type="InterPro" id="IPR047127">
    <property type="entry name" value="MutT-like"/>
</dbReference>
<keyword evidence="7" id="KW-0378">Hydrolase</keyword>
<comment type="catalytic activity">
    <reaction evidence="11">
        <text>8-oxo-GTP + H2O = 8-oxo-GMP + diphosphate + H(+)</text>
        <dbReference type="Rhea" id="RHEA:67616"/>
        <dbReference type="ChEBI" id="CHEBI:15377"/>
        <dbReference type="ChEBI" id="CHEBI:15378"/>
        <dbReference type="ChEBI" id="CHEBI:33019"/>
        <dbReference type="ChEBI" id="CHEBI:143553"/>
        <dbReference type="ChEBI" id="CHEBI:145694"/>
    </reaction>
</comment>
<dbReference type="InterPro" id="IPR000086">
    <property type="entry name" value="NUDIX_hydrolase_dom"/>
</dbReference>
<dbReference type="GO" id="GO:0044716">
    <property type="term" value="F:8-oxo-GDP phosphatase activity"/>
    <property type="evidence" value="ECO:0007669"/>
    <property type="project" value="TreeGrafter"/>
</dbReference>
<dbReference type="InterPro" id="IPR016181">
    <property type="entry name" value="Acyl_CoA_acyltransferase"/>
</dbReference>
<dbReference type="InterPro" id="IPR020084">
    <property type="entry name" value="NUDIX_hydrolase_CS"/>
</dbReference>
<dbReference type="GO" id="GO:0044715">
    <property type="term" value="F:8-oxo-dGDP phosphatase activity"/>
    <property type="evidence" value="ECO:0007669"/>
    <property type="project" value="TreeGrafter"/>
</dbReference>
<evidence type="ECO:0000256" key="6">
    <source>
        <dbReference type="ARBA" id="ARBA00022763"/>
    </source>
</evidence>
<dbReference type="CDD" id="cd03425">
    <property type="entry name" value="NUDIX_MutT_NudA_like"/>
    <property type="match status" value="1"/>
</dbReference>
<name>A0AA35UU09_9PROT</name>
<evidence type="ECO:0000256" key="2">
    <source>
        <dbReference type="ARBA" id="ARBA00005582"/>
    </source>
</evidence>
<dbReference type="PRINTS" id="PR00502">
    <property type="entry name" value="NUDIXFAMILY"/>
</dbReference>
<comment type="cofactor">
    <cofactor evidence="1">
        <name>Mg(2+)</name>
        <dbReference type="ChEBI" id="CHEBI:18420"/>
    </cofactor>
</comment>
<dbReference type="InterPro" id="IPR015797">
    <property type="entry name" value="NUDIX_hydrolase-like_dom_sf"/>
</dbReference>
<evidence type="ECO:0000256" key="12">
    <source>
        <dbReference type="ARBA" id="ARBA00038905"/>
    </source>
</evidence>
<dbReference type="SUPFAM" id="SSF55729">
    <property type="entry name" value="Acyl-CoA N-acyltransferases (Nat)"/>
    <property type="match status" value="1"/>
</dbReference>
<keyword evidence="4" id="KW-0235">DNA replication</keyword>
<dbReference type="EMBL" id="CATKSH010000001">
    <property type="protein sequence ID" value="CAI9119440.1"/>
    <property type="molecule type" value="Genomic_DNA"/>
</dbReference>
<gene>
    <name evidence="19" type="ORF">LMG32879_000255</name>
</gene>
<comment type="catalytic activity">
    <reaction evidence="10">
        <text>8-oxo-dGTP + H2O = 8-oxo-dGMP + diphosphate + H(+)</text>
        <dbReference type="Rhea" id="RHEA:31575"/>
        <dbReference type="ChEBI" id="CHEBI:15377"/>
        <dbReference type="ChEBI" id="CHEBI:15378"/>
        <dbReference type="ChEBI" id="CHEBI:33019"/>
        <dbReference type="ChEBI" id="CHEBI:63224"/>
        <dbReference type="ChEBI" id="CHEBI:77896"/>
        <dbReference type="EC" id="3.6.1.55"/>
    </reaction>
</comment>
<evidence type="ECO:0000256" key="8">
    <source>
        <dbReference type="ARBA" id="ARBA00022842"/>
    </source>
</evidence>
<keyword evidence="20" id="KW-1185">Reference proteome</keyword>
<evidence type="ECO:0000256" key="1">
    <source>
        <dbReference type="ARBA" id="ARBA00001946"/>
    </source>
</evidence>
<dbReference type="Pfam" id="PF13302">
    <property type="entry name" value="Acetyltransf_3"/>
    <property type="match status" value="1"/>
</dbReference>
<dbReference type="InterPro" id="IPR029119">
    <property type="entry name" value="MutY_C"/>
</dbReference>
<dbReference type="PROSITE" id="PS51462">
    <property type="entry name" value="NUDIX"/>
    <property type="match status" value="1"/>
</dbReference>
<protein>
    <recommendedName>
        <fullName evidence="13">8-oxo-dGTP diphosphatase</fullName>
        <ecNumber evidence="12">3.6.1.55</ecNumber>
    </recommendedName>
    <alternativeName>
        <fullName evidence="16">7,8-dihydro-8-oxoguanine-triphosphatase</fullName>
    </alternativeName>
    <alternativeName>
        <fullName evidence="15">Mutator protein MutT</fullName>
    </alternativeName>
    <alternativeName>
        <fullName evidence="14">dGTP pyrophosphohydrolase</fullName>
    </alternativeName>
</protein>
<dbReference type="FunFam" id="3.90.79.10:FF:000014">
    <property type="entry name" value="8-oxo-dGTP diphosphatase MutT"/>
    <property type="match status" value="1"/>
</dbReference>
<sequence length="330" mass="36460">MNPTLRTGSLTLRLLETGDASALHRQVNDWSVVRMLSQLPFPYPRELADAWIADTRKRSQQGDAYHFAIMRDDILLGCVGLVTDHRSRSASLGYWLGRDHWGQGIATQAAGRAARWALTTLPIDRVIADVALDNPASAAVLRRLGFSETGVASKSFLSRGGEHPVTQYVGTRDTLTTSDAEADTHDVAHDEAPASAPPRRTLLVVAAALIDEKQRVLLAKRPEGKPLAGLWEFPGGKVEPEESPEQALVREFREELGVELSTACTAPFTFVSQDCGRFHLLMPLYLCRRWRGTPMPREGQELAWVEAGRLDAYPMPAPDKPIIPLLRELL</sequence>
<evidence type="ECO:0000256" key="14">
    <source>
        <dbReference type="ARBA" id="ARBA00041592"/>
    </source>
</evidence>
<keyword evidence="8" id="KW-0460">Magnesium</keyword>
<proteinExistence type="inferred from homology"/>
<evidence type="ECO:0000259" key="18">
    <source>
        <dbReference type="PROSITE" id="PS51462"/>
    </source>
</evidence>
<evidence type="ECO:0000259" key="17">
    <source>
        <dbReference type="PROSITE" id="PS51186"/>
    </source>
</evidence>
<evidence type="ECO:0000256" key="3">
    <source>
        <dbReference type="ARBA" id="ARBA00022457"/>
    </source>
</evidence>
<dbReference type="GO" id="GO:0006260">
    <property type="term" value="P:DNA replication"/>
    <property type="evidence" value="ECO:0007669"/>
    <property type="project" value="UniProtKB-KW"/>
</dbReference>
<evidence type="ECO:0000256" key="10">
    <source>
        <dbReference type="ARBA" id="ARBA00035861"/>
    </source>
</evidence>
<dbReference type="RefSeq" id="WP_289842671.1">
    <property type="nucleotide sequence ID" value="NZ_CATKSH010000001.1"/>
</dbReference>
<comment type="similarity">
    <text evidence="2">Belongs to the Nudix hydrolase family.</text>
</comment>
<evidence type="ECO:0000256" key="5">
    <source>
        <dbReference type="ARBA" id="ARBA00022723"/>
    </source>
</evidence>
<dbReference type="Gene3D" id="3.40.630.30">
    <property type="match status" value="1"/>
</dbReference>
<dbReference type="EC" id="3.6.1.55" evidence="12"/>
<dbReference type="PROSITE" id="PS00893">
    <property type="entry name" value="NUDIX_BOX"/>
    <property type="match status" value="1"/>
</dbReference>
<feature type="domain" description="Nudix hydrolase" evidence="18">
    <location>
        <begin position="200"/>
        <end position="328"/>
    </location>
</feature>
<dbReference type="Pfam" id="PF14815">
    <property type="entry name" value="NUDIX_4"/>
    <property type="match status" value="1"/>
</dbReference>
<dbReference type="PANTHER" id="PTHR47707">
    <property type="entry name" value="8-OXO-DGTP DIPHOSPHATASE"/>
    <property type="match status" value="1"/>
</dbReference>
<evidence type="ECO:0000256" key="13">
    <source>
        <dbReference type="ARBA" id="ARBA00040794"/>
    </source>
</evidence>
<keyword evidence="3" id="KW-0515">Mutator protein</keyword>
<reference evidence="19" key="1">
    <citation type="submission" date="2023-03" db="EMBL/GenBank/DDBJ databases">
        <authorList>
            <person name="Cleenwerck I."/>
        </authorList>
    </citation>
    <scope>NUCLEOTIDE SEQUENCE</scope>
    <source>
        <strain evidence="19">LMG 32879</strain>
    </source>
</reference>
<dbReference type="PROSITE" id="PS51186">
    <property type="entry name" value="GNAT"/>
    <property type="match status" value="1"/>
</dbReference>
<keyword evidence="9" id="KW-0234">DNA repair</keyword>
<evidence type="ECO:0000313" key="19">
    <source>
        <dbReference type="EMBL" id="CAI9119440.1"/>
    </source>
</evidence>
<dbReference type="Gene3D" id="3.90.79.10">
    <property type="entry name" value="Nucleoside Triphosphate Pyrophosphohydrolase"/>
    <property type="match status" value="1"/>
</dbReference>
<keyword evidence="5" id="KW-0479">Metal-binding</keyword>
<dbReference type="GO" id="GO:0035539">
    <property type="term" value="F:8-oxo-7,8-dihydrodeoxyguanosine triphosphate pyrophosphatase activity"/>
    <property type="evidence" value="ECO:0007669"/>
    <property type="project" value="UniProtKB-EC"/>
</dbReference>
<accession>A0AA35UU09</accession>
<dbReference type="GO" id="GO:0046872">
    <property type="term" value="F:metal ion binding"/>
    <property type="evidence" value="ECO:0007669"/>
    <property type="project" value="UniProtKB-KW"/>
</dbReference>
<feature type="domain" description="N-acetyltransferase" evidence="17">
    <location>
        <begin position="10"/>
        <end position="178"/>
    </location>
</feature>
<evidence type="ECO:0000256" key="9">
    <source>
        <dbReference type="ARBA" id="ARBA00023204"/>
    </source>
</evidence>
<evidence type="ECO:0000256" key="16">
    <source>
        <dbReference type="ARBA" id="ARBA00042798"/>
    </source>
</evidence>
<evidence type="ECO:0000256" key="4">
    <source>
        <dbReference type="ARBA" id="ARBA00022705"/>
    </source>
</evidence>
<evidence type="ECO:0000256" key="15">
    <source>
        <dbReference type="ARBA" id="ARBA00041979"/>
    </source>
</evidence>
<evidence type="ECO:0000313" key="20">
    <source>
        <dbReference type="Proteomes" id="UP001176960"/>
    </source>
</evidence>
<dbReference type="GO" id="GO:0016747">
    <property type="term" value="F:acyltransferase activity, transferring groups other than amino-acyl groups"/>
    <property type="evidence" value="ECO:0007669"/>
    <property type="project" value="InterPro"/>
</dbReference>
<evidence type="ECO:0000256" key="11">
    <source>
        <dbReference type="ARBA" id="ARBA00036904"/>
    </source>
</evidence>
<keyword evidence="6" id="KW-0227">DNA damage</keyword>
<evidence type="ECO:0000256" key="7">
    <source>
        <dbReference type="ARBA" id="ARBA00022801"/>
    </source>
</evidence>
<dbReference type="SUPFAM" id="SSF55811">
    <property type="entry name" value="Nudix"/>
    <property type="match status" value="1"/>
</dbReference>
<dbReference type="InterPro" id="IPR000182">
    <property type="entry name" value="GNAT_dom"/>
</dbReference>
<dbReference type="GO" id="GO:0008413">
    <property type="term" value="F:8-oxo-7,8-dihydroguanosine triphosphate pyrophosphatase activity"/>
    <property type="evidence" value="ECO:0007669"/>
    <property type="project" value="TreeGrafter"/>
</dbReference>
<dbReference type="InterPro" id="IPR020476">
    <property type="entry name" value="Nudix_hydrolase"/>
</dbReference>
<organism evidence="19 20">
    <name type="scientific">Brytella acorum</name>
    <dbReference type="NCBI Taxonomy" id="2959299"/>
    <lineage>
        <taxon>Bacteria</taxon>
        <taxon>Pseudomonadati</taxon>
        <taxon>Pseudomonadota</taxon>
        <taxon>Alphaproteobacteria</taxon>
        <taxon>Acetobacterales</taxon>
        <taxon>Acetobacteraceae</taxon>
        <taxon>Brytella</taxon>
    </lineage>
</organism>
<dbReference type="GO" id="GO:0006281">
    <property type="term" value="P:DNA repair"/>
    <property type="evidence" value="ECO:0007669"/>
    <property type="project" value="UniProtKB-KW"/>
</dbReference>